<keyword evidence="2" id="KW-1185">Reference proteome</keyword>
<protein>
    <submittedName>
        <fullName evidence="1">Uncharacterized protein</fullName>
    </submittedName>
</protein>
<dbReference type="OrthoDB" id="6021021at2759"/>
<accession>A0A4U5M450</accession>
<evidence type="ECO:0000313" key="2">
    <source>
        <dbReference type="Proteomes" id="UP000298663"/>
    </source>
</evidence>
<sequence>MLKIGHLSQSLSHFSIMSRCPNKHPAMEISGIPIRTSAHTKIGLKLTEIRRMKRPYGICVDEDERGMF</sequence>
<name>A0A4U5M450_STECR</name>
<dbReference type="EMBL" id="AZBU02000010">
    <property type="protein sequence ID" value="TKR63550.1"/>
    <property type="molecule type" value="Genomic_DNA"/>
</dbReference>
<proteinExistence type="predicted"/>
<organism evidence="1 2">
    <name type="scientific">Steinernema carpocapsae</name>
    <name type="common">Entomopathogenic nematode</name>
    <dbReference type="NCBI Taxonomy" id="34508"/>
    <lineage>
        <taxon>Eukaryota</taxon>
        <taxon>Metazoa</taxon>
        <taxon>Ecdysozoa</taxon>
        <taxon>Nematoda</taxon>
        <taxon>Chromadorea</taxon>
        <taxon>Rhabditida</taxon>
        <taxon>Tylenchina</taxon>
        <taxon>Panagrolaimomorpha</taxon>
        <taxon>Strongyloidoidea</taxon>
        <taxon>Steinernematidae</taxon>
        <taxon>Steinernema</taxon>
    </lineage>
</organism>
<reference evidence="1 2" key="1">
    <citation type="journal article" date="2015" name="Genome Biol.">
        <title>Comparative genomics of Steinernema reveals deeply conserved gene regulatory networks.</title>
        <authorList>
            <person name="Dillman A.R."/>
            <person name="Macchietto M."/>
            <person name="Porter C.F."/>
            <person name="Rogers A."/>
            <person name="Williams B."/>
            <person name="Antoshechkin I."/>
            <person name="Lee M.M."/>
            <person name="Goodwin Z."/>
            <person name="Lu X."/>
            <person name="Lewis E.E."/>
            <person name="Goodrich-Blair H."/>
            <person name="Stock S.P."/>
            <person name="Adams B.J."/>
            <person name="Sternberg P.W."/>
            <person name="Mortazavi A."/>
        </authorList>
    </citation>
    <scope>NUCLEOTIDE SEQUENCE [LARGE SCALE GENOMIC DNA]</scope>
    <source>
        <strain evidence="1 2">ALL</strain>
    </source>
</reference>
<comment type="caution">
    <text evidence="1">The sequence shown here is derived from an EMBL/GenBank/DDBJ whole genome shotgun (WGS) entry which is preliminary data.</text>
</comment>
<dbReference type="AlphaFoldDB" id="A0A4U5M450"/>
<gene>
    <name evidence="1" type="ORF">L596_027365</name>
</gene>
<dbReference type="Proteomes" id="UP000298663">
    <property type="component" value="Unassembled WGS sequence"/>
</dbReference>
<reference evidence="1 2" key="2">
    <citation type="journal article" date="2019" name="G3 (Bethesda)">
        <title>Hybrid Assembly of the Genome of the Entomopathogenic Nematode Steinernema carpocapsae Identifies the X-Chromosome.</title>
        <authorList>
            <person name="Serra L."/>
            <person name="Macchietto M."/>
            <person name="Macias-Munoz A."/>
            <person name="McGill C.J."/>
            <person name="Rodriguez I.M."/>
            <person name="Rodriguez B."/>
            <person name="Murad R."/>
            <person name="Mortazavi A."/>
        </authorList>
    </citation>
    <scope>NUCLEOTIDE SEQUENCE [LARGE SCALE GENOMIC DNA]</scope>
    <source>
        <strain evidence="1 2">ALL</strain>
    </source>
</reference>
<evidence type="ECO:0000313" key="1">
    <source>
        <dbReference type="EMBL" id="TKR63550.1"/>
    </source>
</evidence>